<gene>
    <name evidence="5" type="ORF">TCE0_017f03876</name>
</gene>
<sequence length="585" mass="64450">MQDRVLVSLRTWTQPSITQTVLGKRGSIDGIEEFRGIPYGKVPGRWQHAVLLDRLPQDIFDATHNGPRCPQPPEPNNSDFYQSYLEFPGDVEESEFDCLNLFVTRPSRATLLSSGEDTKLPVYAYIHGGAYAFGAGTDPMWDPARLVAKSVEIGTPIIVVTINYRLNLFGFAASSEIIDSQSPGQTRGCNFGLGDQNVALGWVKRNIGAFGGDSSRITVGGQSAGGSSSHAHILDAILGSKAPLVQRAIVQSGAVGVLGPLTMTHADARWAVLCEKLGAPAEAAAERMEFMRNVPPGAILRAYRELGWNVCPLVQDDLTISRRADNRWNVRFLTSDDPVADVGACDKPGFAVLIGDTELEGAMHRFQVTQIKSLEDLKDRLTAGLLEETFWDAFCNIYRLGANMPVASLHEQIFRFLSDIQFGYPVQQAREDLMTWETSAKDLPQHKSASDVHPIQVHSYRVELGNPFPGPNHRVAHHCVDLIYIYDTFHDALRAIDMASPTNGISNAELVDRIQTDWITFIAAPSINEARDLATVYGSDRNAKVVNMSSDKDWLDRKRRFDFISQHTNAARQAAKIVTGGDDIS</sequence>
<keyword evidence="2 3" id="KW-0378">Hydrolase</keyword>
<comment type="similarity">
    <text evidence="1 3">Belongs to the type-B carboxylesterase/lipase family.</text>
</comment>
<evidence type="ECO:0000313" key="5">
    <source>
        <dbReference type="EMBL" id="GAM35495.1"/>
    </source>
</evidence>
<keyword evidence="6" id="KW-1185">Reference proteome</keyword>
<dbReference type="InterPro" id="IPR019826">
    <property type="entry name" value="Carboxylesterase_B_AS"/>
</dbReference>
<dbReference type="Proteomes" id="UP000053095">
    <property type="component" value="Unassembled WGS sequence"/>
</dbReference>
<dbReference type="SUPFAM" id="SSF53474">
    <property type="entry name" value="alpha/beta-Hydrolases"/>
    <property type="match status" value="1"/>
</dbReference>
<evidence type="ECO:0000256" key="3">
    <source>
        <dbReference type="RuleBase" id="RU361235"/>
    </source>
</evidence>
<name>A0A6V8H2L8_TALPI</name>
<proteinExistence type="inferred from homology"/>
<evidence type="ECO:0000256" key="2">
    <source>
        <dbReference type="ARBA" id="ARBA00022801"/>
    </source>
</evidence>
<feature type="domain" description="Carboxylesterase type B" evidence="4">
    <location>
        <begin position="21"/>
        <end position="523"/>
    </location>
</feature>
<evidence type="ECO:0000313" key="6">
    <source>
        <dbReference type="Proteomes" id="UP000053095"/>
    </source>
</evidence>
<dbReference type="InterPro" id="IPR002018">
    <property type="entry name" value="CarbesteraseB"/>
</dbReference>
<dbReference type="AlphaFoldDB" id="A0A6V8H2L8"/>
<dbReference type="GO" id="GO:0016787">
    <property type="term" value="F:hydrolase activity"/>
    <property type="evidence" value="ECO:0007669"/>
    <property type="project" value="UniProtKB-KW"/>
</dbReference>
<dbReference type="EMBL" id="DF933813">
    <property type="protein sequence ID" value="GAM35495.1"/>
    <property type="molecule type" value="Genomic_DNA"/>
</dbReference>
<evidence type="ECO:0000259" key="4">
    <source>
        <dbReference type="Pfam" id="PF00135"/>
    </source>
</evidence>
<comment type="caution">
    <text evidence="5">The sequence shown here is derived from an EMBL/GenBank/DDBJ whole genome shotgun (WGS) entry which is preliminary data.</text>
</comment>
<reference evidence="6" key="1">
    <citation type="journal article" date="2015" name="Genome Announc.">
        <title>Draft genome sequence of Talaromyces cellulolyticus strain Y-94, a source of lignocellulosic biomass-degrading enzymes.</title>
        <authorList>
            <person name="Fujii T."/>
            <person name="Koike H."/>
            <person name="Sawayama S."/>
            <person name="Yano S."/>
            <person name="Inoue H."/>
        </authorList>
    </citation>
    <scope>NUCLEOTIDE SEQUENCE [LARGE SCALE GENOMIC DNA]</scope>
    <source>
        <strain evidence="6">Y-94</strain>
    </source>
</reference>
<dbReference type="InterPro" id="IPR050309">
    <property type="entry name" value="Type-B_Carboxylest/Lipase"/>
</dbReference>
<dbReference type="PROSITE" id="PS00122">
    <property type="entry name" value="CARBOXYLESTERASE_B_1"/>
    <property type="match status" value="1"/>
</dbReference>
<dbReference type="InterPro" id="IPR029058">
    <property type="entry name" value="AB_hydrolase_fold"/>
</dbReference>
<dbReference type="Gene3D" id="3.40.50.1820">
    <property type="entry name" value="alpha/beta hydrolase"/>
    <property type="match status" value="1"/>
</dbReference>
<dbReference type="Pfam" id="PF00135">
    <property type="entry name" value="COesterase"/>
    <property type="match status" value="1"/>
</dbReference>
<dbReference type="PANTHER" id="PTHR11559">
    <property type="entry name" value="CARBOXYLESTERASE"/>
    <property type="match status" value="1"/>
</dbReference>
<accession>A0A6V8H2L8</accession>
<evidence type="ECO:0000256" key="1">
    <source>
        <dbReference type="ARBA" id="ARBA00005964"/>
    </source>
</evidence>
<dbReference type="EC" id="3.1.1.-" evidence="3"/>
<organism evidence="5 6">
    <name type="scientific">Talaromyces pinophilus</name>
    <name type="common">Penicillium pinophilum</name>
    <dbReference type="NCBI Taxonomy" id="128442"/>
    <lineage>
        <taxon>Eukaryota</taxon>
        <taxon>Fungi</taxon>
        <taxon>Dikarya</taxon>
        <taxon>Ascomycota</taxon>
        <taxon>Pezizomycotina</taxon>
        <taxon>Eurotiomycetes</taxon>
        <taxon>Eurotiomycetidae</taxon>
        <taxon>Eurotiales</taxon>
        <taxon>Trichocomaceae</taxon>
        <taxon>Talaromyces</taxon>
        <taxon>Talaromyces sect. Talaromyces</taxon>
    </lineage>
</organism>
<protein>
    <recommendedName>
        <fullName evidence="3">Carboxylic ester hydrolase</fullName>
        <ecNumber evidence="3">3.1.1.-</ecNumber>
    </recommendedName>
</protein>